<dbReference type="GO" id="GO:0005634">
    <property type="term" value="C:nucleus"/>
    <property type="evidence" value="ECO:0007669"/>
    <property type="project" value="UniProtKB-SubCell"/>
</dbReference>
<organism evidence="8 9">
    <name type="scientific">Aspergillus transmontanensis</name>
    <dbReference type="NCBI Taxonomy" id="1034304"/>
    <lineage>
        <taxon>Eukaryota</taxon>
        <taxon>Fungi</taxon>
        <taxon>Dikarya</taxon>
        <taxon>Ascomycota</taxon>
        <taxon>Pezizomycotina</taxon>
        <taxon>Eurotiomycetes</taxon>
        <taxon>Eurotiomycetidae</taxon>
        <taxon>Eurotiales</taxon>
        <taxon>Aspergillaceae</taxon>
        <taxon>Aspergillus</taxon>
        <taxon>Aspergillus subgen. Circumdati</taxon>
    </lineage>
</organism>
<dbReference type="AlphaFoldDB" id="A0A5N6W3M0"/>
<proteinExistence type="predicted"/>
<keyword evidence="4" id="KW-0238">DNA-binding</keyword>
<keyword evidence="6" id="KW-0539">Nucleus</keyword>
<evidence type="ECO:0000313" key="8">
    <source>
        <dbReference type="EMBL" id="KAE8315411.1"/>
    </source>
</evidence>
<dbReference type="Pfam" id="PF00172">
    <property type="entry name" value="Zn_clus"/>
    <property type="match status" value="1"/>
</dbReference>
<accession>A0A5N6W3M0</accession>
<dbReference type="CDD" id="cd00067">
    <property type="entry name" value="GAL4"/>
    <property type="match status" value="1"/>
</dbReference>
<gene>
    <name evidence="8" type="ORF">BDV41DRAFT_531079</name>
</gene>
<keyword evidence="9" id="KW-1185">Reference proteome</keyword>
<dbReference type="PANTHER" id="PTHR47338:SF9">
    <property type="entry name" value="ZN(II)2CYS6 TRANSCRIPTION FACTOR (EUROFUNG)"/>
    <property type="match status" value="1"/>
</dbReference>
<evidence type="ECO:0000256" key="6">
    <source>
        <dbReference type="ARBA" id="ARBA00023242"/>
    </source>
</evidence>
<evidence type="ECO:0000256" key="2">
    <source>
        <dbReference type="ARBA" id="ARBA00022723"/>
    </source>
</evidence>
<protein>
    <recommendedName>
        <fullName evidence="7">Zn(2)-C6 fungal-type domain-containing protein</fullName>
    </recommendedName>
</protein>
<dbReference type="PROSITE" id="PS00463">
    <property type="entry name" value="ZN2_CY6_FUNGAL_1"/>
    <property type="match status" value="1"/>
</dbReference>
<dbReference type="GO" id="GO:0003677">
    <property type="term" value="F:DNA binding"/>
    <property type="evidence" value="ECO:0007669"/>
    <property type="project" value="UniProtKB-KW"/>
</dbReference>
<dbReference type="SMART" id="SM00066">
    <property type="entry name" value="GAL4"/>
    <property type="match status" value="1"/>
</dbReference>
<evidence type="ECO:0000256" key="5">
    <source>
        <dbReference type="ARBA" id="ARBA00023163"/>
    </source>
</evidence>
<dbReference type="GO" id="GO:0000981">
    <property type="term" value="F:DNA-binding transcription factor activity, RNA polymerase II-specific"/>
    <property type="evidence" value="ECO:0007669"/>
    <property type="project" value="InterPro"/>
</dbReference>
<keyword evidence="3" id="KW-0805">Transcription regulation</keyword>
<name>A0A5N6W3M0_9EURO</name>
<sequence length="65" mass="7102">MSPTSAPSEPLTRQACESCRRKKTKCTAERPSCSFCLRLNIPCVYLPRGSSPVNGVGKRTAMDAR</sequence>
<dbReference type="EMBL" id="ML738312">
    <property type="protein sequence ID" value="KAE8315411.1"/>
    <property type="molecule type" value="Genomic_DNA"/>
</dbReference>
<evidence type="ECO:0000256" key="4">
    <source>
        <dbReference type="ARBA" id="ARBA00023125"/>
    </source>
</evidence>
<dbReference type="SUPFAM" id="SSF57701">
    <property type="entry name" value="Zn2/Cys6 DNA-binding domain"/>
    <property type="match status" value="1"/>
</dbReference>
<evidence type="ECO:0000313" key="9">
    <source>
        <dbReference type="Proteomes" id="UP000325433"/>
    </source>
</evidence>
<keyword evidence="5" id="KW-0804">Transcription</keyword>
<dbReference type="GO" id="GO:0008270">
    <property type="term" value="F:zinc ion binding"/>
    <property type="evidence" value="ECO:0007669"/>
    <property type="project" value="InterPro"/>
</dbReference>
<comment type="subcellular location">
    <subcellularLocation>
        <location evidence="1">Nucleus</location>
    </subcellularLocation>
</comment>
<dbReference type="InterPro" id="IPR050815">
    <property type="entry name" value="TF_fung"/>
</dbReference>
<dbReference type="PROSITE" id="PS50048">
    <property type="entry name" value="ZN2_CY6_FUNGAL_2"/>
    <property type="match status" value="1"/>
</dbReference>
<evidence type="ECO:0000256" key="1">
    <source>
        <dbReference type="ARBA" id="ARBA00004123"/>
    </source>
</evidence>
<dbReference type="InterPro" id="IPR001138">
    <property type="entry name" value="Zn2Cys6_DnaBD"/>
</dbReference>
<evidence type="ECO:0000256" key="3">
    <source>
        <dbReference type="ARBA" id="ARBA00023015"/>
    </source>
</evidence>
<feature type="domain" description="Zn(2)-C6 fungal-type" evidence="7">
    <location>
        <begin position="15"/>
        <end position="45"/>
    </location>
</feature>
<evidence type="ECO:0000259" key="7">
    <source>
        <dbReference type="PROSITE" id="PS50048"/>
    </source>
</evidence>
<dbReference type="GO" id="GO:0009893">
    <property type="term" value="P:positive regulation of metabolic process"/>
    <property type="evidence" value="ECO:0007669"/>
    <property type="project" value="UniProtKB-ARBA"/>
</dbReference>
<reference evidence="9" key="1">
    <citation type="submission" date="2019-04" db="EMBL/GenBank/DDBJ databases">
        <title>Friends and foes A comparative genomics studyof 23 Aspergillus species from section Flavi.</title>
        <authorList>
            <consortium name="DOE Joint Genome Institute"/>
            <person name="Kjaerbolling I."/>
            <person name="Vesth T."/>
            <person name="Frisvad J.C."/>
            <person name="Nybo J.L."/>
            <person name="Theobald S."/>
            <person name="Kildgaard S."/>
            <person name="Isbrandt T."/>
            <person name="Kuo A."/>
            <person name="Sato A."/>
            <person name="Lyhne E.K."/>
            <person name="Kogle M.E."/>
            <person name="Wiebenga A."/>
            <person name="Kun R.S."/>
            <person name="Lubbers R.J."/>
            <person name="Makela M.R."/>
            <person name="Barry K."/>
            <person name="Chovatia M."/>
            <person name="Clum A."/>
            <person name="Daum C."/>
            <person name="Haridas S."/>
            <person name="He G."/>
            <person name="LaButti K."/>
            <person name="Lipzen A."/>
            <person name="Mondo S."/>
            <person name="Riley R."/>
            <person name="Salamov A."/>
            <person name="Simmons B.A."/>
            <person name="Magnuson J.K."/>
            <person name="Henrissat B."/>
            <person name="Mortensen U.H."/>
            <person name="Larsen T.O."/>
            <person name="Devries R.P."/>
            <person name="Grigoriev I.V."/>
            <person name="Machida M."/>
            <person name="Baker S.E."/>
            <person name="Andersen M.R."/>
        </authorList>
    </citation>
    <scope>NUCLEOTIDE SEQUENCE [LARGE SCALE GENOMIC DNA]</scope>
    <source>
        <strain evidence="9">CBS 130015</strain>
    </source>
</reference>
<keyword evidence="2" id="KW-0479">Metal-binding</keyword>
<dbReference type="Gene3D" id="4.10.240.10">
    <property type="entry name" value="Zn(2)-C6 fungal-type DNA-binding domain"/>
    <property type="match status" value="1"/>
</dbReference>
<dbReference type="InterPro" id="IPR036864">
    <property type="entry name" value="Zn2-C6_fun-type_DNA-bd_sf"/>
</dbReference>
<dbReference type="PANTHER" id="PTHR47338">
    <property type="entry name" value="ZN(II)2CYS6 TRANSCRIPTION FACTOR (EUROFUNG)-RELATED"/>
    <property type="match status" value="1"/>
</dbReference>
<dbReference type="Proteomes" id="UP000325433">
    <property type="component" value="Unassembled WGS sequence"/>
</dbReference>